<evidence type="ECO:0000313" key="1">
    <source>
        <dbReference type="EMBL" id="JAH75732.1"/>
    </source>
</evidence>
<accession>A0A0E9VCH1</accession>
<dbReference type="EMBL" id="GBXM01032845">
    <property type="protein sequence ID" value="JAH75732.1"/>
    <property type="molecule type" value="Transcribed_RNA"/>
</dbReference>
<proteinExistence type="predicted"/>
<reference evidence="1" key="1">
    <citation type="submission" date="2014-11" db="EMBL/GenBank/DDBJ databases">
        <authorList>
            <person name="Amaro Gonzalez C."/>
        </authorList>
    </citation>
    <scope>NUCLEOTIDE SEQUENCE</scope>
</reference>
<dbReference type="AlphaFoldDB" id="A0A0E9VCH1"/>
<organism evidence="1">
    <name type="scientific">Anguilla anguilla</name>
    <name type="common">European freshwater eel</name>
    <name type="synonym">Muraena anguilla</name>
    <dbReference type="NCBI Taxonomy" id="7936"/>
    <lineage>
        <taxon>Eukaryota</taxon>
        <taxon>Metazoa</taxon>
        <taxon>Chordata</taxon>
        <taxon>Craniata</taxon>
        <taxon>Vertebrata</taxon>
        <taxon>Euteleostomi</taxon>
        <taxon>Actinopterygii</taxon>
        <taxon>Neopterygii</taxon>
        <taxon>Teleostei</taxon>
        <taxon>Anguilliformes</taxon>
        <taxon>Anguillidae</taxon>
        <taxon>Anguilla</taxon>
    </lineage>
</organism>
<reference evidence="1" key="2">
    <citation type="journal article" date="2015" name="Fish Shellfish Immunol.">
        <title>Early steps in the European eel (Anguilla anguilla)-Vibrio vulnificus interaction in the gills: Role of the RtxA13 toxin.</title>
        <authorList>
            <person name="Callol A."/>
            <person name="Pajuelo D."/>
            <person name="Ebbesson L."/>
            <person name="Teles M."/>
            <person name="MacKenzie S."/>
            <person name="Amaro C."/>
        </authorList>
    </citation>
    <scope>NUCLEOTIDE SEQUENCE</scope>
</reference>
<name>A0A0E9VCH1_ANGAN</name>
<protein>
    <submittedName>
        <fullName evidence="1">Uncharacterized protein</fullName>
    </submittedName>
</protein>
<sequence>MVVHACVKFTFGPIHAAIL</sequence>